<dbReference type="GeneID" id="5614382"/>
<dbReference type="RefSeq" id="YP_001481151.1">
    <property type="nucleotide sequence ID" value="NC_009834.1"/>
</dbReference>
<geneLocation type="mitochondrion" evidence="2"/>
<dbReference type="EMBL" id="AM292602">
    <property type="protein sequence ID" value="CAL24361.1"/>
    <property type="molecule type" value="Genomic_DNA"/>
</dbReference>
<dbReference type="AlphaFoldDB" id="A7WL93"/>
<organism evidence="2">
    <name type="scientific">Phallusia fumigata</name>
    <dbReference type="NCBI Taxonomy" id="395376"/>
    <lineage>
        <taxon>Eukaryota</taxon>
        <taxon>Metazoa</taxon>
        <taxon>Chordata</taxon>
        <taxon>Tunicata</taxon>
        <taxon>Ascidiacea</taxon>
        <taxon>Phlebobranchia</taxon>
        <taxon>Ascidiidae</taxon>
        <taxon>Phallusia</taxon>
    </lineage>
</organism>
<keyword evidence="1" id="KW-1133">Transmembrane helix</keyword>
<protein>
    <submittedName>
        <fullName evidence="2">ATPase subunit 8</fullName>
    </submittedName>
</protein>
<keyword evidence="1" id="KW-0472">Membrane</keyword>
<reference evidence="2" key="1">
    <citation type="journal article" date="2007" name="BMC Evol. Biol.">
        <title>The mitochondrial genome of Phallusia mammillata and Phallusia fumigata (Tunicata, Ascidiacea): high genome plasticity at intra-genus level.</title>
        <authorList>
            <person name="Iannelli F."/>
            <person name="Griggio F."/>
            <person name="Pesole G."/>
            <person name="Gissi C."/>
        </authorList>
    </citation>
    <scope>NUCLEOTIDE SEQUENCE</scope>
    <source>
        <tissue evidence="2">Siphon muscle</tissue>
    </source>
</reference>
<accession>A7WL93</accession>
<feature type="transmembrane region" description="Helical" evidence="1">
    <location>
        <begin position="6"/>
        <end position="25"/>
    </location>
</feature>
<dbReference type="CTD" id="4509"/>
<keyword evidence="2" id="KW-0496">Mitochondrion</keyword>
<keyword evidence="1" id="KW-0812">Transmembrane</keyword>
<evidence type="ECO:0000313" key="2">
    <source>
        <dbReference type="EMBL" id="CAL24361.1"/>
    </source>
</evidence>
<proteinExistence type="predicted"/>
<gene>
    <name evidence="2" type="primary">atp8</name>
</gene>
<sequence>MPQINLGSFLILTLSVMVMLSALVFNSGVDV</sequence>
<name>A7WL93_9ASCI</name>
<evidence type="ECO:0000256" key="1">
    <source>
        <dbReference type="SAM" id="Phobius"/>
    </source>
</evidence>